<feature type="compositionally biased region" description="Low complexity" evidence="1">
    <location>
        <begin position="326"/>
        <end position="336"/>
    </location>
</feature>
<evidence type="ECO:0000256" key="1">
    <source>
        <dbReference type="SAM" id="MobiDB-lite"/>
    </source>
</evidence>
<accession>A0A1R1Y9P8</accession>
<feature type="compositionally biased region" description="Low complexity" evidence="1">
    <location>
        <begin position="528"/>
        <end position="548"/>
    </location>
</feature>
<keyword evidence="3" id="KW-1185">Reference proteome</keyword>
<protein>
    <submittedName>
        <fullName evidence="2">Uncharacterized protein</fullName>
    </submittedName>
</protein>
<feature type="region of interest" description="Disordered" evidence="1">
    <location>
        <begin position="44"/>
        <end position="64"/>
    </location>
</feature>
<feature type="compositionally biased region" description="Polar residues" evidence="1">
    <location>
        <begin position="337"/>
        <end position="364"/>
    </location>
</feature>
<dbReference type="OrthoDB" id="5593284at2759"/>
<reference evidence="2 3" key="1">
    <citation type="submission" date="2017-01" db="EMBL/GenBank/DDBJ databases">
        <authorList>
            <person name="Mah S.A."/>
            <person name="Swanson W.J."/>
            <person name="Moy G.W."/>
            <person name="Vacquier V.D."/>
        </authorList>
    </citation>
    <scope>NUCLEOTIDE SEQUENCE [LARGE SCALE GENOMIC DNA]</scope>
    <source>
        <strain evidence="2 3">GSMNP</strain>
    </source>
</reference>
<feature type="region of interest" description="Disordered" evidence="1">
    <location>
        <begin position="326"/>
        <end position="403"/>
    </location>
</feature>
<dbReference type="AlphaFoldDB" id="A0A1R1Y9P8"/>
<feature type="compositionally biased region" description="Polar residues" evidence="1">
    <location>
        <begin position="382"/>
        <end position="403"/>
    </location>
</feature>
<organism evidence="2 3">
    <name type="scientific">Smittium culicis</name>
    <dbReference type="NCBI Taxonomy" id="133412"/>
    <lineage>
        <taxon>Eukaryota</taxon>
        <taxon>Fungi</taxon>
        <taxon>Fungi incertae sedis</taxon>
        <taxon>Zoopagomycota</taxon>
        <taxon>Kickxellomycotina</taxon>
        <taxon>Harpellomycetes</taxon>
        <taxon>Harpellales</taxon>
        <taxon>Legeriomycetaceae</taxon>
        <taxon>Smittium</taxon>
    </lineage>
</organism>
<name>A0A1R1Y9P8_9FUNG</name>
<dbReference type="EMBL" id="LSSN01000494">
    <property type="protein sequence ID" value="OMJ23669.1"/>
    <property type="molecule type" value="Genomic_DNA"/>
</dbReference>
<evidence type="ECO:0000313" key="3">
    <source>
        <dbReference type="Proteomes" id="UP000187283"/>
    </source>
</evidence>
<gene>
    <name evidence="2" type="ORF">AYI70_g2109</name>
</gene>
<comment type="caution">
    <text evidence="2">The sequence shown here is derived from an EMBL/GenBank/DDBJ whole genome shotgun (WGS) entry which is preliminary data.</text>
</comment>
<dbReference type="Proteomes" id="UP000187283">
    <property type="component" value="Unassembled WGS sequence"/>
</dbReference>
<sequence>MEAQRVPEYNFYEKKASNNTPLRISALQYKKSTPVMERIAEFEKMNSQNAAPNTCEPKSPNYSKLGIDQSSLKKTYNLMDAAMNSGNSDFTQQSIKNISSGANQALLISYSNSPSSQEKSSVSPLSTTDVESFDNSSFQKFYFNDNSNNEFSQINQLSQTPQDESVITYFSNQNEISVPNTIYQPNTPQKDSLENLNIAQESSINESSKLHLNSSDGPTDFENGFVTEKTPSLIKIKPILRSPGIDSLSLPSSNSHNAAQNDFQLTFPSNFNSDTFNFKLDFDSRLSDSSKNSSSSNSNSQIQNISENISIDVTQGIISDLLNSSSPVSSKVDISNPEITESPASTEISTIKNQRVRTRTTATPGTREGISSRLRSRKAKQEANSENISASQHLPNPSDQAENSKTLKGVAKNVSKSISGITGSSHRSLSAKSKAKNSLFGLSPSQIDRMTRLNTQKNSEYQTISISYVVIKKNYNRPSPFEMDQSSSSDEDSDISSDSLSDEEYPLAKKNSNILVDKLSTSRPNTRSKSSLVNKDSSSSFSSNSSIETNSISSYESEILSDSGDYPEVDYNNTDIFIDIYPIPSENLASSNKSETSGTTVNSDYSEPISSCSNNIIVDNHNSPQNSKDCSQNITNELHLEIPSVNSIALERNNTAVNTDLSSGAASEGLNIKIDSKKSKKIKWDKIFIFNPNYQPKIKSGASMDDHYLSRFENSTDAGYGSNNCQVLPIIKNVLTNTGPPPSKSASKLDKKDLNPVTVRKFRFLDDDSD</sequence>
<feature type="compositionally biased region" description="Polar residues" evidence="1">
    <location>
        <begin position="510"/>
        <end position="527"/>
    </location>
</feature>
<proteinExistence type="predicted"/>
<feature type="compositionally biased region" description="Acidic residues" evidence="1">
    <location>
        <begin position="489"/>
        <end position="505"/>
    </location>
</feature>
<feature type="region of interest" description="Disordered" evidence="1">
    <location>
        <begin position="479"/>
        <end position="548"/>
    </location>
</feature>
<evidence type="ECO:0000313" key="2">
    <source>
        <dbReference type="EMBL" id="OMJ23669.1"/>
    </source>
</evidence>